<protein>
    <submittedName>
        <fullName evidence="1">Uncharacterized protein</fullName>
    </submittedName>
</protein>
<dbReference type="EMBL" id="CM045759">
    <property type="protein sequence ID" value="KAI8016772.1"/>
    <property type="molecule type" value="Genomic_DNA"/>
</dbReference>
<sequence>MPGNEVGDRLHNFFAQDNLPQGQHHSQVVDGSWPVPSNNPWAGSQRNIGLPSSNSKNYNLQQSDIERGHSSHSFSVQDGLNLTQSTLRPEFAKTQFQSQQPNLNGYMHGHQILQTRQNEANFLGVDTETDHHNMRSGGLSTYESQQMNVTENHNSSVRSESSESPVSFDFFGSQQQMSGQQTGMLHSLSRQQSGFSDIQLLQNQVMLRKMQELQRQQQIQQLEAVRQRNSVNQIPFITKQASGSHSPAIINGTPISPITEASNYPWATEPTAGNTNWLQRSPAIQGSSNGFRFSPEQGQALSLMGVVPQQVDQTLYGAPFSNTRIASHQYSHIPIDKPPMQQVTMLSNSFPGNQYAGDPDQVNMQDESLLSRQGFQGENIFGHASRQGLNGGMDLENLQQVNALQSNAHVQEFHESQELVDPSKTLQEKALMQVSSSQNVVSLDPTEEKILFGDDNIWDAFGSSANMGVGGFNLSSGTGFSNGLPSLQSGSWSALMHSAVAETSSNDIGCQEEWSGLSFQNTEVLLRNSQPSTFENNTKQQTVLADNNLRVSSMLSSGSVPPSDVNINNSYQGVPEFQQPGQKFSYEHGDRLQMDSTHRSIQQSSEGGSQWLSRSPLQKPLAERSQMYGNAAHSLDAEMNAKSISGSWAHQQNDSSYVSGQPHNEPNGRDVSESLSPSGDAPSTVDGNVNKLQRMHSTDQKKMMYEASHGGYIWKADSGPNSTVGLEHVKSAMGSPQVNRMDDSLNNLAAIPSSSTARASLDTSQLLPNSHNLNYWKHADSSMNNKGSENSGRSQHHLNKGPQVLESSLNSSHKDAVKTHDLENCDRKENSTDSHRSNLSQHTTTGGLRENVWSDGSDSRNLPGGKQKSSGQAGRKTPAPRKFQYHPMGNLDEDVEPSYRMKQAPHSQVASQQIPRASYNHNQGYFGQSKFFGQFPKTSTEMEKGHSPDLQANKKGEDEVPSRDTHPGFAPNASAPFDRSSGIYAPNKAAQSSQNMLELLHKVDQSEEHGNSDGSFGHHQQNQSSVSQGFGLQLAPPSQRLPVQNRALASQSSAQTVGSFSSSHTSPEIRDTGHARLASAAQEQSLPSHETSQGEFKFNKIGIPGQTGIEASQYGMQGNFSSALTSGFPHSRGQLQNQQIIDASGKMTTNQPKNVSFNRHASHFQQTDDSTIRASGDRSQPTDANHSHEIASAAQILVGRAMPSSQPFIASGISQPGAFPKMVPNPWINVPGQQHLLGAQPHKFPPSTFQSSESNNNVVSTSSTPQDQEDQDEERGKGLSEFGANSMDSEGFVRGEEQPAKESIGQLRSSGNTDSAEKVSASLGKETVVKNLSEASPSNSASTQRDIEAFGRSLKPNNSMHHNYSLLNQMRTMRSTEIDPSNRGLKRLKGADSGLGCQIGATAGQPDEQNVMVGDSLVQRSAIPSGDLKMLSFSGPMENWERNVPSQLGNAPSQDVHALGWKDSENYTHSTASVRVENSQISPQMAPSWFNQFGTFKNGQMLTAYDARKNTTVKTVEQPFTLGKPYDSLNAHNSLEQLNAAADSNQLGNIRQRSIPSSVAIESFSSHLSRVQDFTDQRLVVARPKKRKSATSELLPWHKEVTQGSQSLLTIRVTEVDWAKAANRLIDKVEDEAEVIEDGLLMLRPKRRLILTTQLMQQLFHPPSAAVLSADASSNCEALDYLVARHTLGDACSLIPCSGSDLCVPLDDTNLLSDKHKASERIGDQHLSKVMEDFIGRARKLENDFMRLEKRASVLDLRIDCQDLEKFSVINRFAMFHGRGQNDGAEASSSSDAAANAQRLCPQRYVTALPVPRNLPDRVQCLSL</sequence>
<name>A0ACC0HT36_9ERIC</name>
<keyword evidence="2" id="KW-1185">Reference proteome</keyword>
<gene>
    <name evidence="1" type="ORF">LOK49_LG04G01857</name>
</gene>
<evidence type="ECO:0000313" key="2">
    <source>
        <dbReference type="Proteomes" id="UP001060215"/>
    </source>
</evidence>
<organism evidence="1 2">
    <name type="scientific">Camellia lanceoleosa</name>
    <dbReference type="NCBI Taxonomy" id="1840588"/>
    <lineage>
        <taxon>Eukaryota</taxon>
        <taxon>Viridiplantae</taxon>
        <taxon>Streptophyta</taxon>
        <taxon>Embryophyta</taxon>
        <taxon>Tracheophyta</taxon>
        <taxon>Spermatophyta</taxon>
        <taxon>Magnoliopsida</taxon>
        <taxon>eudicotyledons</taxon>
        <taxon>Gunneridae</taxon>
        <taxon>Pentapetalae</taxon>
        <taxon>asterids</taxon>
        <taxon>Ericales</taxon>
        <taxon>Theaceae</taxon>
        <taxon>Camellia</taxon>
    </lineage>
</organism>
<evidence type="ECO:0000313" key="1">
    <source>
        <dbReference type="EMBL" id="KAI8016772.1"/>
    </source>
</evidence>
<reference evidence="1 2" key="1">
    <citation type="journal article" date="2022" name="Plant J.">
        <title>Chromosome-level genome of Camellia lanceoleosa provides a valuable resource for understanding genome evolution and self-incompatibility.</title>
        <authorList>
            <person name="Gong W."/>
            <person name="Xiao S."/>
            <person name="Wang L."/>
            <person name="Liao Z."/>
            <person name="Chang Y."/>
            <person name="Mo W."/>
            <person name="Hu G."/>
            <person name="Li W."/>
            <person name="Zhao G."/>
            <person name="Zhu H."/>
            <person name="Hu X."/>
            <person name="Ji K."/>
            <person name="Xiang X."/>
            <person name="Song Q."/>
            <person name="Yuan D."/>
            <person name="Jin S."/>
            <person name="Zhang L."/>
        </authorList>
    </citation>
    <scope>NUCLEOTIDE SEQUENCE [LARGE SCALE GENOMIC DNA]</scope>
    <source>
        <strain evidence="1">SQ_2022a</strain>
    </source>
</reference>
<dbReference type="Proteomes" id="UP001060215">
    <property type="component" value="Chromosome 2"/>
</dbReference>
<accession>A0ACC0HT36</accession>
<comment type="caution">
    <text evidence="1">The sequence shown here is derived from an EMBL/GenBank/DDBJ whole genome shotgun (WGS) entry which is preliminary data.</text>
</comment>
<proteinExistence type="predicted"/>